<dbReference type="InterPro" id="IPR007694">
    <property type="entry name" value="DNA_helicase_DnaB-like_C"/>
</dbReference>
<keyword evidence="2" id="KW-0639">Primosome</keyword>
<protein>
    <submittedName>
        <fullName evidence="9">Toprim domain-containing protein</fullName>
    </submittedName>
</protein>
<dbReference type="AlphaFoldDB" id="A0A926Y4D1"/>
<evidence type="ECO:0000259" key="8">
    <source>
        <dbReference type="PROSITE" id="PS51199"/>
    </source>
</evidence>
<evidence type="ECO:0000256" key="4">
    <source>
        <dbReference type="ARBA" id="ARBA00022695"/>
    </source>
</evidence>
<dbReference type="GO" id="GO:0003697">
    <property type="term" value="F:single-stranded DNA binding"/>
    <property type="evidence" value="ECO:0007669"/>
    <property type="project" value="InterPro"/>
</dbReference>
<dbReference type="SUPFAM" id="SSF52540">
    <property type="entry name" value="P-loop containing nucleoside triphosphate hydrolases"/>
    <property type="match status" value="1"/>
</dbReference>
<evidence type="ECO:0000256" key="7">
    <source>
        <dbReference type="SAM" id="MobiDB-lite"/>
    </source>
</evidence>
<dbReference type="GO" id="GO:0043139">
    <property type="term" value="F:5'-3' DNA helicase activity"/>
    <property type="evidence" value="ECO:0007669"/>
    <property type="project" value="InterPro"/>
</dbReference>
<evidence type="ECO:0000313" key="10">
    <source>
        <dbReference type="Proteomes" id="UP000598820"/>
    </source>
</evidence>
<keyword evidence="6" id="KW-0804">Transcription</keyword>
<gene>
    <name evidence="9" type="ORF">IC229_27580</name>
</gene>
<dbReference type="RefSeq" id="WP_190891001.1">
    <property type="nucleotide sequence ID" value="NZ_JACWZY010000031.1"/>
</dbReference>
<comment type="caution">
    <text evidence="9">The sequence shown here is derived from an EMBL/GenBank/DDBJ whole genome shotgun (WGS) entry which is preliminary data.</text>
</comment>
<dbReference type="GO" id="GO:0016779">
    <property type="term" value="F:nucleotidyltransferase activity"/>
    <property type="evidence" value="ECO:0007669"/>
    <property type="project" value="UniProtKB-KW"/>
</dbReference>
<dbReference type="SMART" id="SM00493">
    <property type="entry name" value="TOPRIM"/>
    <property type="match status" value="1"/>
</dbReference>
<keyword evidence="5" id="KW-0235">DNA replication</keyword>
<evidence type="ECO:0000256" key="5">
    <source>
        <dbReference type="ARBA" id="ARBA00022705"/>
    </source>
</evidence>
<dbReference type="InterPro" id="IPR006171">
    <property type="entry name" value="TOPRIM_dom"/>
</dbReference>
<evidence type="ECO:0000256" key="2">
    <source>
        <dbReference type="ARBA" id="ARBA00022515"/>
    </source>
</evidence>
<dbReference type="Gene3D" id="3.90.580.10">
    <property type="entry name" value="Zinc finger, CHC2-type domain"/>
    <property type="match status" value="1"/>
</dbReference>
<dbReference type="Gene3D" id="3.40.1360.10">
    <property type="match status" value="1"/>
</dbReference>
<dbReference type="EMBL" id="JACWZY010000031">
    <property type="protein sequence ID" value="MBD2704433.1"/>
    <property type="molecule type" value="Genomic_DNA"/>
</dbReference>
<feature type="region of interest" description="Disordered" evidence="7">
    <location>
        <begin position="585"/>
        <end position="624"/>
    </location>
</feature>
<organism evidence="9 10">
    <name type="scientific">Spirosoma profusum</name>
    <dbReference type="NCBI Taxonomy" id="2771354"/>
    <lineage>
        <taxon>Bacteria</taxon>
        <taxon>Pseudomonadati</taxon>
        <taxon>Bacteroidota</taxon>
        <taxon>Cytophagia</taxon>
        <taxon>Cytophagales</taxon>
        <taxon>Cytophagaceae</taxon>
        <taxon>Spirosoma</taxon>
    </lineage>
</organism>
<dbReference type="InterPro" id="IPR027032">
    <property type="entry name" value="Twinkle-like"/>
</dbReference>
<dbReference type="GO" id="GO:0008270">
    <property type="term" value="F:zinc ion binding"/>
    <property type="evidence" value="ECO:0007669"/>
    <property type="project" value="InterPro"/>
</dbReference>
<dbReference type="Pfam" id="PF13155">
    <property type="entry name" value="Toprim_2"/>
    <property type="match status" value="1"/>
</dbReference>
<dbReference type="SUPFAM" id="SSF57783">
    <property type="entry name" value="Zinc beta-ribbon"/>
    <property type="match status" value="1"/>
</dbReference>
<dbReference type="InterPro" id="IPR034154">
    <property type="entry name" value="TOPRIM_DnaG/twinkle"/>
</dbReference>
<accession>A0A926Y4D1</accession>
<reference evidence="9" key="1">
    <citation type="submission" date="2020-09" db="EMBL/GenBank/DDBJ databases">
        <authorList>
            <person name="Kim M.K."/>
        </authorList>
    </citation>
    <scope>NUCLEOTIDE SEQUENCE</scope>
    <source>
        <strain evidence="9">BT702</strain>
    </source>
</reference>
<dbReference type="GO" id="GO:1990077">
    <property type="term" value="C:primosome complex"/>
    <property type="evidence" value="ECO:0007669"/>
    <property type="project" value="UniProtKB-KW"/>
</dbReference>
<dbReference type="GO" id="GO:0000428">
    <property type="term" value="C:DNA-directed RNA polymerase complex"/>
    <property type="evidence" value="ECO:0007669"/>
    <property type="project" value="UniProtKB-KW"/>
</dbReference>
<dbReference type="PANTHER" id="PTHR12873:SF0">
    <property type="entry name" value="TWINKLE MTDNA HELICASE"/>
    <property type="match status" value="1"/>
</dbReference>
<dbReference type="InterPro" id="IPR036977">
    <property type="entry name" value="DNA_primase_Znf_CHC2"/>
</dbReference>
<dbReference type="GO" id="GO:0005524">
    <property type="term" value="F:ATP binding"/>
    <property type="evidence" value="ECO:0007669"/>
    <property type="project" value="InterPro"/>
</dbReference>
<dbReference type="Gene3D" id="3.40.50.300">
    <property type="entry name" value="P-loop containing nucleotide triphosphate hydrolases"/>
    <property type="match status" value="1"/>
</dbReference>
<proteinExistence type="predicted"/>
<dbReference type="PANTHER" id="PTHR12873">
    <property type="entry name" value="T7-LIKE MITOCHONDRIAL DNA HELICASE"/>
    <property type="match status" value="1"/>
</dbReference>
<sequence>MATYEELGIEIRGNSKQQKVKCPTCSHTRKNKTDKSLSVNLDKGTYHCFNCGWKGVVDGKTAEEKKQEGREYYRQQREYAKPNVTHVPLADRTVKFFEDRKITRETLQYFKVTESQEWMPEKDGHKAGKRTCINFNYYRGDDLVNIKYRDPLKCFKMTKDAELILYNLNSLKGRTEMLICEGEIDAMAFYQSGYYGATSVPNGASKGSAKLEYLDNCAGEFDVMFKIIIATDGDEPGRALRDELVRRLGSHRCWLVEYPEGCKDANEVLIKHGNDAVRKLWSTATAPPIEDVLTFEDLEPDMDDVYQNGWPKIEPIGYEGFDALLNFGPGQVTTVTGIPQHGKDEFIRQIMIRKAVRYGEKSFIFNPEEEAWVQATKAVQQLVGKTFYRHDRHNSVNPAQYDYAKKYLNAHLFFVDHINADLTIDGLLVKCAEMVLRKGVKYISLGPYNCIEDKREQWQTEGEYVSQIYQKLTRFALKYKVHIFFVAHTTKMLKEGKKFVVPNLYNISGSANFFNKTHNGITCYRNYEENTTDIWVQKVKYFFYGKLGMQSFHFDVGVGRFTELGTPFTSDLDYLIYGQPGRMTSTLFPDEEPRQPDPPTEQQQPPTDEASTDTYDGYDPELGF</sequence>
<evidence type="ECO:0000256" key="1">
    <source>
        <dbReference type="ARBA" id="ARBA00022478"/>
    </source>
</evidence>
<name>A0A926Y4D1_9BACT</name>
<dbReference type="CDD" id="cd01029">
    <property type="entry name" value="TOPRIM_primases"/>
    <property type="match status" value="1"/>
</dbReference>
<dbReference type="GO" id="GO:0006269">
    <property type="term" value="P:DNA replication, synthesis of primer"/>
    <property type="evidence" value="ECO:0007669"/>
    <property type="project" value="UniProtKB-KW"/>
</dbReference>
<dbReference type="PROSITE" id="PS51199">
    <property type="entry name" value="SF4_HELICASE"/>
    <property type="match status" value="1"/>
</dbReference>
<evidence type="ECO:0000313" key="9">
    <source>
        <dbReference type="EMBL" id="MBD2704433.1"/>
    </source>
</evidence>
<evidence type="ECO:0000256" key="3">
    <source>
        <dbReference type="ARBA" id="ARBA00022679"/>
    </source>
</evidence>
<feature type="domain" description="SF4 helicase" evidence="8">
    <location>
        <begin position="307"/>
        <end position="568"/>
    </location>
</feature>
<keyword evidence="1" id="KW-0240">DNA-directed RNA polymerase</keyword>
<dbReference type="Proteomes" id="UP000598820">
    <property type="component" value="Unassembled WGS sequence"/>
</dbReference>
<keyword evidence="10" id="KW-1185">Reference proteome</keyword>
<dbReference type="SUPFAM" id="SSF56731">
    <property type="entry name" value="DNA primase core"/>
    <property type="match status" value="1"/>
</dbReference>
<dbReference type="InterPro" id="IPR027417">
    <property type="entry name" value="P-loop_NTPase"/>
</dbReference>
<evidence type="ECO:0000256" key="6">
    <source>
        <dbReference type="ARBA" id="ARBA00023163"/>
    </source>
</evidence>
<keyword evidence="4" id="KW-0548">Nucleotidyltransferase</keyword>
<keyword evidence="3" id="KW-0808">Transferase</keyword>
<feature type="compositionally biased region" description="Low complexity" evidence="7">
    <location>
        <begin position="600"/>
        <end position="609"/>
    </location>
</feature>